<proteinExistence type="predicted"/>
<accession>A0A974WMF3</accession>
<dbReference type="RefSeq" id="WP_205723459.1">
    <property type="nucleotide sequence ID" value="NZ_CP070608.1"/>
</dbReference>
<protein>
    <submittedName>
        <fullName evidence="1">Uncharacterized protein</fullName>
    </submittedName>
</protein>
<dbReference type="Proteomes" id="UP000662783">
    <property type="component" value="Chromosome"/>
</dbReference>
<dbReference type="EMBL" id="CP070608">
    <property type="protein sequence ID" value="QSE98945.1"/>
    <property type="molecule type" value="Genomic_DNA"/>
</dbReference>
<dbReference type="AlphaFoldDB" id="A0A974WMF3"/>
<gene>
    <name evidence="1" type="ORF">JR347_07640</name>
</gene>
<reference evidence="1" key="1">
    <citation type="submission" date="2021-02" db="EMBL/GenBank/DDBJ databases">
        <title>Fulvivirga sp. S481 isolated from sea water.</title>
        <authorList>
            <person name="Bae S.S."/>
            <person name="Baek K."/>
        </authorList>
    </citation>
    <scope>NUCLEOTIDE SEQUENCE</scope>
    <source>
        <strain evidence="1">S481</strain>
    </source>
</reference>
<dbReference type="KEGG" id="fuv:JR347_07640"/>
<evidence type="ECO:0000313" key="2">
    <source>
        <dbReference type="Proteomes" id="UP000662783"/>
    </source>
</evidence>
<name>A0A974WMF3_9BACT</name>
<organism evidence="1 2">
    <name type="scientific">Fulvivirga lutea</name>
    <dbReference type="NCBI Taxonomy" id="2810512"/>
    <lineage>
        <taxon>Bacteria</taxon>
        <taxon>Pseudomonadati</taxon>
        <taxon>Bacteroidota</taxon>
        <taxon>Cytophagia</taxon>
        <taxon>Cytophagales</taxon>
        <taxon>Fulvivirgaceae</taxon>
        <taxon>Fulvivirga</taxon>
    </lineage>
</organism>
<evidence type="ECO:0000313" key="1">
    <source>
        <dbReference type="EMBL" id="QSE98945.1"/>
    </source>
</evidence>
<sequence>MASKTSRYPIKIIQESKEDILGKKANIVLKDGSVLFAVISSISSDFMTVVNLRNKKQQVNLTDLTEVIIDSKV</sequence>
<keyword evidence="2" id="KW-1185">Reference proteome</keyword>